<sequence length="80" mass="9091">MWCCRVICPSYVKLQVRWPSLFTPVSYFCKPLDIHSLAALQGFNAPCPATRIILGITLFEIDCLIFSLMRQSLVFYSVSA</sequence>
<proteinExistence type="predicted"/>
<evidence type="ECO:0000313" key="1">
    <source>
        <dbReference type="EMBL" id="RJL76468.1"/>
    </source>
</evidence>
<accession>A0ABX9NTH4</accession>
<dbReference type="Proteomes" id="UP000266633">
    <property type="component" value="Unassembled WGS sequence"/>
</dbReference>
<keyword evidence="2" id="KW-1185">Reference proteome</keyword>
<dbReference type="EMBL" id="QZDO01000001">
    <property type="protein sequence ID" value="RJL76468.1"/>
    <property type="molecule type" value="Genomic_DNA"/>
</dbReference>
<gene>
    <name evidence="1" type="ORF">D5077_00225</name>
</gene>
<name>A0ABX9NTH4_9GAMM</name>
<protein>
    <submittedName>
        <fullName evidence="1">Uncharacterized protein</fullName>
    </submittedName>
</protein>
<comment type="caution">
    <text evidence="1">The sequence shown here is derived from an EMBL/GenBank/DDBJ whole genome shotgun (WGS) entry which is preliminary data.</text>
</comment>
<evidence type="ECO:0000313" key="2">
    <source>
        <dbReference type="Proteomes" id="UP000266633"/>
    </source>
</evidence>
<reference evidence="1 2" key="1">
    <citation type="submission" date="2018-09" db="EMBL/GenBank/DDBJ databases">
        <title>Phylogenetic diversity of Pectobacterium and Dickeya strains causing blackleg disease of potato in Morocco.</title>
        <authorList>
            <person name="Oulghazi S."/>
            <person name="Moumni M."/>
            <person name="Faure D."/>
        </authorList>
    </citation>
    <scope>NUCLEOTIDE SEQUENCE [LARGE SCALE GENOMIC DNA]</scope>
    <source>
        <strain evidence="1 2">S4.16.03.LID</strain>
    </source>
</reference>
<organism evidence="1 2">
    <name type="scientific">Dickeya dianthicola</name>
    <dbReference type="NCBI Taxonomy" id="204039"/>
    <lineage>
        <taxon>Bacteria</taxon>
        <taxon>Pseudomonadati</taxon>
        <taxon>Pseudomonadota</taxon>
        <taxon>Gammaproteobacteria</taxon>
        <taxon>Enterobacterales</taxon>
        <taxon>Pectobacteriaceae</taxon>
        <taxon>Dickeya</taxon>
    </lineage>
</organism>